<evidence type="ECO:0000313" key="1">
    <source>
        <dbReference type="EMBL" id="MBW0513602.1"/>
    </source>
</evidence>
<protein>
    <submittedName>
        <fullName evidence="1">Uncharacterized protein</fullName>
    </submittedName>
</protein>
<reference evidence="1" key="1">
    <citation type="submission" date="2021-03" db="EMBL/GenBank/DDBJ databases">
        <title>Draft genome sequence of rust myrtle Austropuccinia psidii MF-1, a brazilian biotype.</title>
        <authorList>
            <person name="Quecine M.C."/>
            <person name="Pachon D.M.R."/>
            <person name="Bonatelli M.L."/>
            <person name="Correr F.H."/>
            <person name="Franceschini L.M."/>
            <person name="Leite T.F."/>
            <person name="Margarido G.R.A."/>
            <person name="Almeida C.A."/>
            <person name="Ferrarezi J.A."/>
            <person name="Labate C.A."/>
        </authorList>
    </citation>
    <scope>NUCLEOTIDE SEQUENCE</scope>
    <source>
        <strain evidence="1">MF-1</strain>
    </source>
</reference>
<comment type="caution">
    <text evidence="1">The sequence shown here is derived from an EMBL/GenBank/DDBJ whole genome shotgun (WGS) entry which is preliminary data.</text>
</comment>
<dbReference type="EMBL" id="AVOT02023537">
    <property type="protein sequence ID" value="MBW0513602.1"/>
    <property type="molecule type" value="Genomic_DNA"/>
</dbReference>
<organism evidence="1 2">
    <name type="scientific">Austropuccinia psidii MF-1</name>
    <dbReference type="NCBI Taxonomy" id="1389203"/>
    <lineage>
        <taxon>Eukaryota</taxon>
        <taxon>Fungi</taxon>
        <taxon>Dikarya</taxon>
        <taxon>Basidiomycota</taxon>
        <taxon>Pucciniomycotina</taxon>
        <taxon>Pucciniomycetes</taxon>
        <taxon>Pucciniales</taxon>
        <taxon>Sphaerophragmiaceae</taxon>
        <taxon>Austropuccinia</taxon>
    </lineage>
</organism>
<dbReference type="OrthoDB" id="6771932at2759"/>
<dbReference type="InterPro" id="IPR043502">
    <property type="entry name" value="DNA/RNA_pol_sf"/>
</dbReference>
<accession>A0A9Q3E9F0</accession>
<dbReference type="InterPro" id="IPR053134">
    <property type="entry name" value="RNA-dir_DNA_polymerase"/>
</dbReference>
<sequence>MNEAEVSLHLTNIQKNELFTLLYENKEAFAKYKEPLGEIMGHQIDIILIIERPYPPLLRRPTSPESLKSRESLDLHLKALLDLGVIRKVGHIEEVETTAPFIVAWHNGKSKIVGDFRALRTYTFPYRYPIPKIQISFTQISQAIYINIIFINNTSVCSKTWEENMYLLSRVLGKIQSVKMKISLKKCHFGFKELKALGHVVSGLSLGIGKNNVSEVLLKPIPQKKKGIH</sequence>
<dbReference type="AlphaFoldDB" id="A0A9Q3E9F0"/>
<name>A0A9Q3E9F0_9BASI</name>
<dbReference type="InterPro" id="IPR043128">
    <property type="entry name" value="Rev_trsase/Diguanyl_cyclase"/>
</dbReference>
<dbReference type="Proteomes" id="UP000765509">
    <property type="component" value="Unassembled WGS sequence"/>
</dbReference>
<dbReference type="SUPFAM" id="SSF56672">
    <property type="entry name" value="DNA/RNA polymerases"/>
    <property type="match status" value="1"/>
</dbReference>
<gene>
    <name evidence="1" type="ORF">O181_053317</name>
</gene>
<keyword evidence="2" id="KW-1185">Reference proteome</keyword>
<dbReference type="PANTHER" id="PTHR24559">
    <property type="entry name" value="TRANSPOSON TY3-I GAG-POL POLYPROTEIN"/>
    <property type="match status" value="1"/>
</dbReference>
<proteinExistence type="predicted"/>
<dbReference type="PANTHER" id="PTHR24559:SF444">
    <property type="entry name" value="REVERSE TRANSCRIPTASE DOMAIN-CONTAINING PROTEIN"/>
    <property type="match status" value="1"/>
</dbReference>
<dbReference type="Gene3D" id="3.30.70.270">
    <property type="match status" value="1"/>
</dbReference>
<evidence type="ECO:0000313" key="2">
    <source>
        <dbReference type="Proteomes" id="UP000765509"/>
    </source>
</evidence>